<keyword evidence="1" id="KW-0812">Transmembrane</keyword>
<evidence type="ECO:0000256" key="1">
    <source>
        <dbReference type="SAM" id="Phobius"/>
    </source>
</evidence>
<organism evidence="2 3">
    <name type="scientific">Brachionus plicatilis</name>
    <name type="common">Marine rotifer</name>
    <name type="synonym">Brachionus muelleri</name>
    <dbReference type="NCBI Taxonomy" id="10195"/>
    <lineage>
        <taxon>Eukaryota</taxon>
        <taxon>Metazoa</taxon>
        <taxon>Spiralia</taxon>
        <taxon>Gnathifera</taxon>
        <taxon>Rotifera</taxon>
        <taxon>Eurotatoria</taxon>
        <taxon>Monogononta</taxon>
        <taxon>Pseudotrocha</taxon>
        <taxon>Ploima</taxon>
        <taxon>Brachionidae</taxon>
        <taxon>Brachionus</taxon>
    </lineage>
</organism>
<keyword evidence="3" id="KW-1185">Reference proteome</keyword>
<feature type="transmembrane region" description="Helical" evidence="1">
    <location>
        <begin position="28"/>
        <end position="44"/>
    </location>
</feature>
<evidence type="ECO:0000313" key="3">
    <source>
        <dbReference type="Proteomes" id="UP000276133"/>
    </source>
</evidence>
<dbReference type="EMBL" id="REGN01002872">
    <property type="protein sequence ID" value="RNA25720.1"/>
    <property type="molecule type" value="Genomic_DNA"/>
</dbReference>
<reference evidence="2 3" key="1">
    <citation type="journal article" date="2018" name="Sci. Rep.">
        <title>Genomic signatures of local adaptation to the degree of environmental predictability in rotifers.</title>
        <authorList>
            <person name="Franch-Gras L."/>
            <person name="Hahn C."/>
            <person name="Garcia-Roger E.M."/>
            <person name="Carmona M.J."/>
            <person name="Serra M."/>
            <person name="Gomez A."/>
        </authorList>
    </citation>
    <scope>NUCLEOTIDE SEQUENCE [LARGE SCALE GENOMIC DNA]</scope>
    <source>
        <strain evidence="2">HYR1</strain>
    </source>
</reference>
<comment type="caution">
    <text evidence="2">The sequence shown here is derived from an EMBL/GenBank/DDBJ whole genome shotgun (WGS) entry which is preliminary data.</text>
</comment>
<sequence length="66" mass="7898">MENRPLKSYLVSIMFFIYYSYLKDKTPGYNQIMSFIFLVYGYIVRSNATNNEKKQLFKSNSPFSFN</sequence>
<keyword evidence="1" id="KW-0472">Membrane</keyword>
<feature type="transmembrane region" description="Helical" evidence="1">
    <location>
        <begin position="7"/>
        <end position="22"/>
    </location>
</feature>
<proteinExistence type="predicted"/>
<evidence type="ECO:0000313" key="2">
    <source>
        <dbReference type="EMBL" id="RNA25720.1"/>
    </source>
</evidence>
<protein>
    <submittedName>
        <fullName evidence="2">Uncharacterized protein</fullName>
    </submittedName>
</protein>
<keyword evidence="1" id="KW-1133">Transmembrane helix</keyword>
<name>A0A3M7RQQ1_BRAPC</name>
<gene>
    <name evidence="2" type="ORF">BpHYR1_008080</name>
</gene>
<dbReference type="AlphaFoldDB" id="A0A3M7RQQ1"/>
<accession>A0A3M7RQQ1</accession>
<dbReference type="Proteomes" id="UP000276133">
    <property type="component" value="Unassembled WGS sequence"/>
</dbReference>